<dbReference type="Proteomes" id="UP001142055">
    <property type="component" value="Chromosome 2"/>
</dbReference>
<dbReference type="InterPro" id="IPR047575">
    <property type="entry name" value="Sm"/>
</dbReference>
<dbReference type="SUPFAM" id="SSF50182">
    <property type="entry name" value="Sm-like ribonucleoproteins"/>
    <property type="match status" value="1"/>
</dbReference>
<dbReference type="GO" id="GO:0000398">
    <property type="term" value="P:mRNA splicing, via spliceosome"/>
    <property type="evidence" value="ECO:0007669"/>
    <property type="project" value="UniProtKB-UniRule"/>
</dbReference>
<evidence type="ECO:0000256" key="6">
    <source>
        <dbReference type="ARBA" id="ARBA00022990"/>
    </source>
</evidence>
<proteinExistence type="inferred from homology"/>
<evidence type="ECO:0000256" key="3">
    <source>
        <dbReference type="ARBA" id="ARBA00022664"/>
    </source>
</evidence>
<dbReference type="InterPro" id="IPR001163">
    <property type="entry name" value="Sm_dom_euk/arc"/>
</dbReference>
<keyword evidence="14" id="KW-0175">Coiled coil</keyword>
<dbReference type="FunFam" id="2.30.30.100:FF:000022">
    <property type="entry name" value="U6 snRNA-associated Sm-like protein LSm8"/>
    <property type="match status" value="1"/>
</dbReference>
<dbReference type="GO" id="GO:0003729">
    <property type="term" value="F:mRNA binding"/>
    <property type="evidence" value="ECO:0007669"/>
    <property type="project" value="TreeGrafter"/>
</dbReference>
<dbReference type="GO" id="GO:0046540">
    <property type="term" value="C:U4/U6 x U5 tri-snRNP complex"/>
    <property type="evidence" value="ECO:0007669"/>
    <property type="project" value="UniProtKB-UniRule"/>
</dbReference>
<evidence type="ECO:0000259" key="15">
    <source>
        <dbReference type="PROSITE" id="PS52002"/>
    </source>
</evidence>
<keyword evidence="17" id="KW-1185">Reference proteome</keyword>
<feature type="coiled-coil region" evidence="14">
    <location>
        <begin position="166"/>
        <end position="193"/>
    </location>
</feature>
<evidence type="ECO:0000313" key="17">
    <source>
        <dbReference type="Proteomes" id="UP001142055"/>
    </source>
</evidence>
<gene>
    <name evidence="13" type="primary">LSM8</name>
    <name evidence="16" type="ORF">RDWZM_006678</name>
</gene>
<evidence type="ECO:0000256" key="10">
    <source>
        <dbReference type="ARBA" id="ARBA00056431"/>
    </source>
</evidence>
<evidence type="ECO:0000256" key="11">
    <source>
        <dbReference type="ARBA" id="ARBA00063389"/>
    </source>
</evidence>
<comment type="subunit">
    <text evidence="13">LSm subunits form a heteromer with a doughnut shape.</text>
</comment>
<keyword evidence="9 13" id="KW-0687">Ribonucleoprotein</keyword>
<keyword evidence="3 13" id="KW-0507">mRNA processing</keyword>
<comment type="similarity">
    <text evidence="2 13">Belongs to the snRNP Sm proteins family.</text>
</comment>
<keyword evidence="4 13" id="KW-0747">Spliceosome</keyword>
<comment type="function">
    <text evidence="13">Plays role in pre-mRNA splicing as component of the U4/U6-U5 tri-snRNP complex that is involved in spliceosome assembly, and as component of the precatalytic spliceosome (spliceosome B complex). The heptameric LSM2-8 complex binds specifically to the 3'-terminal U-tract of U6 snRNA.</text>
</comment>
<dbReference type="InterPro" id="IPR044642">
    <property type="entry name" value="PTHR15588"/>
</dbReference>
<dbReference type="Pfam" id="PF01423">
    <property type="entry name" value="LSM"/>
    <property type="match status" value="1"/>
</dbReference>
<comment type="caution">
    <text evidence="16">The sequence shown here is derived from an EMBL/GenBank/DDBJ whole genome shotgun (WGS) entry which is preliminary data.</text>
</comment>
<keyword evidence="8 13" id="KW-0539">Nucleus</keyword>
<dbReference type="GO" id="GO:0005688">
    <property type="term" value="C:U6 snRNP"/>
    <property type="evidence" value="ECO:0007669"/>
    <property type="project" value="UniProtKB-UniRule"/>
</dbReference>
<dbReference type="InterPro" id="IPR029160">
    <property type="entry name" value="UQCC4"/>
</dbReference>
<keyword evidence="5 13" id="KW-0694">RNA-binding</keyword>
<evidence type="ECO:0000256" key="9">
    <source>
        <dbReference type="ARBA" id="ARBA00023274"/>
    </source>
</evidence>
<comment type="subunit">
    <text evidence="11">Component of the precatalytic spliceosome (spliceosome B complex). Component of the U4/U6-U5 tri-snRNP complex, a building block of the precatalytic spliceosome (spliceosome B complex). The U4/U6-U5 tri-snRNP complex is composed of the U4, U6 and U5 snRNAs and at least PRPF3, PRPF4, PRPF6, PRPF8, PRPF31, SNRNP200, TXNL4A, SNRNP40, SNRPB, SNRPD1, SNRPD2, SNRPD3, SNRPE, SNRPF, SNRPG, DDX23, CD2BP2, PPIH, SNU13, EFTUD2, SART1 and USP39, plus LSM2, LSM3, LSM4, LSM5, LSM6, LSM7 and LSM8. LSM2, LSM3, LSM4, LSM5, LSM6, LSM7 and LSM8 form a heptameric, ring-shaped subcomplex (the LSM2-8 complex) that is part of the U4/U6-U5 tri-snRNP complex and the precatalytic spliceosome.</text>
</comment>
<dbReference type="Pfam" id="PF15013">
    <property type="entry name" value="CCSMST1"/>
    <property type="match status" value="1"/>
</dbReference>
<evidence type="ECO:0000256" key="12">
    <source>
        <dbReference type="ARBA" id="ARBA00067760"/>
    </source>
</evidence>
<evidence type="ECO:0000256" key="7">
    <source>
        <dbReference type="ARBA" id="ARBA00023187"/>
    </source>
</evidence>
<dbReference type="GO" id="GO:0071011">
    <property type="term" value="C:precatalytic spliceosome"/>
    <property type="evidence" value="ECO:0007669"/>
    <property type="project" value="TreeGrafter"/>
</dbReference>
<organism evidence="16 17">
    <name type="scientific">Blomia tropicalis</name>
    <name type="common">Mite</name>
    <dbReference type="NCBI Taxonomy" id="40697"/>
    <lineage>
        <taxon>Eukaryota</taxon>
        <taxon>Metazoa</taxon>
        <taxon>Ecdysozoa</taxon>
        <taxon>Arthropoda</taxon>
        <taxon>Chelicerata</taxon>
        <taxon>Arachnida</taxon>
        <taxon>Acari</taxon>
        <taxon>Acariformes</taxon>
        <taxon>Sarcoptiformes</taxon>
        <taxon>Astigmata</taxon>
        <taxon>Glycyphagoidea</taxon>
        <taxon>Echimyopodidae</taxon>
        <taxon>Blomia</taxon>
    </lineage>
</organism>
<evidence type="ECO:0000256" key="2">
    <source>
        <dbReference type="ARBA" id="ARBA00006850"/>
    </source>
</evidence>
<dbReference type="PANTHER" id="PTHR15588">
    <property type="entry name" value="LSM1"/>
    <property type="match status" value="1"/>
</dbReference>
<evidence type="ECO:0000256" key="4">
    <source>
        <dbReference type="ARBA" id="ARBA00022728"/>
    </source>
</evidence>
<evidence type="ECO:0000256" key="14">
    <source>
        <dbReference type="SAM" id="Coils"/>
    </source>
</evidence>
<keyword evidence="7 13" id="KW-0508">mRNA splicing</keyword>
<keyword evidence="6" id="KW-0007">Acetylation</keyword>
<dbReference type="AlphaFoldDB" id="A0A9Q0RNM1"/>
<evidence type="ECO:0000256" key="8">
    <source>
        <dbReference type="ARBA" id="ARBA00023242"/>
    </source>
</evidence>
<dbReference type="InterPro" id="IPR010920">
    <property type="entry name" value="LSM_dom_sf"/>
</dbReference>
<dbReference type="CDD" id="cd01727">
    <property type="entry name" value="LSm8"/>
    <property type="match status" value="1"/>
</dbReference>
<dbReference type="EMBL" id="JAPWDV010000002">
    <property type="protein sequence ID" value="KAJ6220866.1"/>
    <property type="molecule type" value="Genomic_DNA"/>
</dbReference>
<evidence type="ECO:0000313" key="16">
    <source>
        <dbReference type="EMBL" id="KAJ6220866.1"/>
    </source>
</evidence>
<dbReference type="PROSITE" id="PS52002">
    <property type="entry name" value="SM"/>
    <property type="match status" value="1"/>
</dbReference>
<accession>A0A9Q0RNM1</accession>
<evidence type="ECO:0000256" key="1">
    <source>
        <dbReference type="ARBA" id="ARBA00004123"/>
    </source>
</evidence>
<name>A0A9Q0RNM1_BLOTA</name>
<sequence length="199" mass="22533">MATNLENYVGRTILVITLDGRQIVGVLKGFDQTINIVIDDCIERVYNRVTGVEQVPLGLYIMRGDNVAVIGEIDEDLDKRVNYSIIRAEPLKTITVWETPYTYKAAQSFRTTEDEITYSKHTSLIVKVSIAIFLIYFGVLREPNDIDEILGADLFDVMPELEIPMLENEVKRLEAHGINADELRKKLDSLKQLASAKTN</sequence>
<dbReference type="SMART" id="SM00651">
    <property type="entry name" value="Sm"/>
    <property type="match status" value="1"/>
</dbReference>
<reference evidence="16" key="1">
    <citation type="submission" date="2022-12" db="EMBL/GenBank/DDBJ databases">
        <title>Genome assemblies of Blomia tropicalis.</title>
        <authorList>
            <person name="Cui Y."/>
        </authorList>
    </citation>
    <scope>NUCLEOTIDE SEQUENCE</scope>
    <source>
        <tissue evidence="16">Adult mites</tissue>
    </source>
</reference>
<feature type="domain" description="Sm" evidence="15">
    <location>
        <begin position="1"/>
        <end position="76"/>
    </location>
</feature>
<protein>
    <recommendedName>
        <fullName evidence="12 13">U6 snRNA-associated Sm-like protein LSm8</fullName>
    </recommendedName>
</protein>
<comment type="subcellular location">
    <subcellularLocation>
        <location evidence="1 13">Nucleus</location>
    </subcellularLocation>
</comment>
<dbReference type="PANTHER" id="PTHR15588:SF9">
    <property type="entry name" value="U6 SNRNA-ASSOCIATED SM-LIKE PROTEIN LSM8"/>
    <property type="match status" value="1"/>
</dbReference>
<dbReference type="InterPro" id="IPR034103">
    <property type="entry name" value="Lsm8"/>
</dbReference>
<comment type="function">
    <text evidence="10">Plays a role in pre-mRNA splicing as component of the U4/U6-U5 tri-snRNP complex that is involved in spliceosome assembly, and as component of the precatalytic spliceosome (spliceosome B complex). The heptameric LSM2-8 complex binds specifically to the 3'-terminal U-tract of U6 snRNA.</text>
</comment>
<evidence type="ECO:0000256" key="5">
    <source>
        <dbReference type="ARBA" id="ARBA00022884"/>
    </source>
</evidence>
<evidence type="ECO:0000256" key="13">
    <source>
        <dbReference type="RuleBase" id="RU365048"/>
    </source>
</evidence>
<dbReference type="Gene3D" id="2.30.30.100">
    <property type="match status" value="1"/>
</dbReference>